<name>A0A1E8PUU2_9BURK</name>
<comment type="caution">
    <text evidence="1">The sequence shown here is derived from an EMBL/GenBank/DDBJ whole genome shotgun (WGS) entry which is preliminary data.</text>
</comment>
<organism evidence="1 2">
    <name type="scientific">Janthinobacterium lividum</name>
    <dbReference type="NCBI Taxonomy" id="29581"/>
    <lineage>
        <taxon>Bacteria</taxon>
        <taxon>Pseudomonadati</taxon>
        <taxon>Pseudomonadota</taxon>
        <taxon>Betaproteobacteria</taxon>
        <taxon>Burkholderiales</taxon>
        <taxon>Oxalobacteraceae</taxon>
        <taxon>Janthinobacterium</taxon>
    </lineage>
</organism>
<sequence>MAALQLLAVLAYCLRRSSLPSTFFRPAWPGINAGLRREPEKMPMAALQLLAVLAYCLRRRALPSTFFRPAWPGMPVRTTGVFIWFAGARILVSGQNLRQRSINFIA</sequence>
<reference evidence="1 2" key="1">
    <citation type="submission" date="2016-10" db="EMBL/GenBank/DDBJ databases">
        <title>Updated version of Genome Assembly of Janthinobacterium lividum ERGS5:01.</title>
        <authorList>
            <person name="Kumar R."/>
            <person name="Acharya V."/>
            <person name="Singh D."/>
        </authorList>
    </citation>
    <scope>NUCLEOTIDE SEQUENCE [LARGE SCALE GENOMIC DNA]</scope>
    <source>
        <strain evidence="1 2">ERGS5:01</strain>
    </source>
</reference>
<dbReference type="AlphaFoldDB" id="A0A1E8PUU2"/>
<accession>A0A1E8PUU2</accession>
<protein>
    <submittedName>
        <fullName evidence="1">Uncharacterized protein</fullName>
    </submittedName>
</protein>
<gene>
    <name evidence="1" type="ORF">BA896_013100</name>
</gene>
<dbReference type="Proteomes" id="UP000092634">
    <property type="component" value="Unassembled WGS sequence"/>
</dbReference>
<evidence type="ECO:0000313" key="1">
    <source>
        <dbReference type="EMBL" id="OFJ49660.1"/>
    </source>
</evidence>
<evidence type="ECO:0000313" key="2">
    <source>
        <dbReference type="Proteomes" id="UP000092634"/>
    </source>
</evidence>
<proteinExistence type="predicted"/>
<dbReference type="EMBL" id="MAQB02000001">
    <property type="protein sequence ID" value="OFJ49660.1"/>
    <property type="molecule type" value="Genomic_DNA"/>
</dbReference>